<evidence type="ECO:0000313" key="2">
    <source>
        <dbReference type="Proteomes" id="UP000326951"/>
    </source>
</evidence>
<dbReference type="EMBL" id="AP021853">
    <property type="protein sequence ID" value="BBO00025.1"/>
    <property type="molecule type" value="Genomic_DNA"/>
</dbReference>
<dbReference type="RefSeq" id="WP_139692344.1">
    <property type="nucleotide sequence ID" value="NZ_AP021853.1"/>
</dbReference>
<dbReference type="Proteomes" id="UP000326951">
    <property type="component" value="Chromosome"/>
</dbReference>
<evidence type="ECO:0000313" key="1">
    <source>
        <dbReference type="EMBL" id="BBO00025.1"/>
    </source>
</evidence>
<name>A0A5K7X1Z6_9BACL</name>
<gene>
    <name evidence="1" type="ORF">St703_27290</name>
</gene>
<proteinExistence type="predicted"/>
<organism evidence="1 2">
    <name type="scientific">Sporolactobacillus terrae</name>
    <dbReference type="NCBI Taxonomy" id="269673"/>
    <lineage>
        <taxon>Bacteria</taxon>
        <taxon>Bacillati</taxon>
        <taxon>Bacillota</taxon>
        <taxon>Bacilli</taxon>
        <taxon>Bacillales</taxon>
        <taxon>Sporolactobacillaceae</taxon>
        <taxon>Sporolactobacillus</taxon>
    </lineage>
</organism>
<sequence>MAFDWVYDHKDESVSQTKKLAEKAVDQAKEIGKDTINFGKKGINQINQVIKIERDTENQVVNTVNEIGKHAINQVTDKGKEIGQAVSGFFGNFGSAFN</sequence>
<accession>A0A5K7X1Z6</accession>
<reference evidence="1 2" key="1">
    <citation type="submission" date="2019-09" db="EMBL/GenBank/DDBJ databases">
        <title>Complete genome sequence of Sporolactobacillus terrae 70-3.</title>
        <authorList>
            <person name="Tanaka N."/>
            <person name="Shiwa Y."/>
            <person name="Fujita N."/>
            <person name="Tanasupawat S."/>
        </authorList>
    </citation>
    <scope>NUCLEOTIDE SEQUENCE [LARGE SCALE GENOMIC DNA]</scope>
    <source>
        <strain evidence="1 2">70-3</strain>
    </source>
</reference>
<dbReference type="AlphaFoldDB" id="A0A5K7X1Z6"/>
<protein>
    <submittedName>
        <fullName evidence="1">Uncharacterized protein</fullName>
    </submittedName>
</protein>